<comment type="subcellular location">
    <subcellularLocation>
        <location evidence="12">Cell inner membrane</location>
        <topology evidence="12">Lipid-anchor</topology>
        <orientation evidence="12">Periplasmic side</orientation>
    </subcellularLocation>
</comment>
<feature type="binding site" evidence="11">
    <location>
        <position position="188"/>
    </location>
    <ligand>
        <name>Mg(2+)</name>
        <dbReference type="ChEBI" id="CHEBI:18420"/>
    </ligand>
</feature>
<gene>
    <name evidence="13" type="ORF">M1R53_02075</name>
</gene>
<dbReference type="Proteomes" id="UP000831151">
    <property type="component" value="Chromosome"/>
</dbReference>
<dbReference type="PROSITE" id="PS51257">
    <property type="entry name" value="PROKAR_LIPOPROTEIN"/>
    <property type="match status" value="1"/>
</dbReference>
<dbReference type="Gene3D" id="3.10.520.10">
    <property type="entry name" value="ApbE-like domains"/>
    <property type="match status" value="1"/>
</dbReference>
<dbReference type="PANTHER" id="PTHR30040:SF2">
    <property type="entry name" value="FAD:PROTEIN FMN TRANSFERASE"/>
    <property type="match status" value="1"/>
</dbReference>
<dbReference type="KEGG" id="fms:M1R53_02075"/>
<dbReference type="GO" id="GO:0016740">
    <property type="term" value="F:transferase activity"/>
    <property type="evidence" value="ECO:0007669"/>
    <property type="project" value="UniProtKB-UniRule"/>
</dbReference>
<keyword evidence="3 10" id="KW-0285">Flavoprotein</keyword>
<keyword evidence="7 10" id="KW-0460">Magnesium</keyword>
<keyword evidence="12" id="KW-0449">Lipoprotein</keyword>
<dbReference type="Pfam" id="PF02424">
    <property type="entry name" value="ApbE"/>
    <property type="match status" value="1"/>
</dbReference>
<keyword evidence="12" id="KW-1003">Cell membrane</keyword>
<dbReference type="PIRSF" id="PIRSF006268">
    <property type="entry name" value="ApbE"/>
    <property type="match status" value="1"/>
</dbReference>
<evidence type="ECO:0000256" key="9">
    <source>
        <dbReference type="ARBA" id="ARBA00048540"/>
    </source>
</evidence>
<evidence type="ECO:0000256" key="5">
    <source>
        <dbReference type="ARBA" id="ARBA00022723"/>
    </source>
</evidence>
<dbReference type="InterPro" id="IPR024932">
    <property type="entry name" value="ApbE"/>
</dbReference>
<evidence type="ECO:0000256" key="4">
    <source>
        <dbReference type="ARBA" id="ARBA00022679"/>
    </source>
</evidence>
<evidence type="ECO:0000256" key="6">
    <source>
        <dbReference type="ARBA" id="ARBA00022827"/>
    </source>
</evidence>
<comment type="cofactor">
    <cofactor evidence="11">
        <name>Mg(2+)</name>
        <dbReference type="ChEBI" id="CHEBI:18420"/>
    </cofactor>
    <cofactor evidence="11">
        <name>Mn(2+)</name>
        <dbReference type="ChEBI" id="CHEBI:29035"/>
    </cofactor>
    <text evidence="11">Magnesium. Can also use manganese.</text>
</comment>
<comment type="similarity">
    <text evidence="10 12">Belongs to the ApbE family.</text>
</comment>
<organism evidence="13 14">
    <name type="scientific">Fenollaria massiliensis</name>
    <dbReference type="NCBI Taxonomy" id="938288"/>
    <lineage>
        <taxon>Bacteria</taxon>
        <taxon>Bacillati</taxon>
        <taxon>Bacillota</taxon>
        <taxon>Clostridia</taxon>
        <taxon>Eubacteriales</taxon>
        <taxon>Fenollaria</taxon>
    </lineage>
</organism>
<evidence type="ECO:0000256" key="3">
    <source>
        <dbReference type="ARBA" id="ARBA00022630"/>
    </source>
</evidence>
<evidence type="ECO:0000256" key="12">
    <source>
        <dbReference type="RuleBase" id="RU363002"/>
    </source>
</evidence>
<keyword evidence="12" id="KW-0472">Membrane</keyword>
<reference evidence="13" key="1">
    <citation type="submission" date="2022-04" db="EMBL/GenBank/DDBJ databases">
        <title>Complete genome sequences of Ezakiella coagulans and Fenollaria massiliensis.</title>
        <authorList>
            <person name="France M.T."/>
            <person name="Clifford J."/>
            <person name="Narina S."/>
            <person name="Rutt L."/>
            <person name="Ravel J."/>
        </authorList>
    </citation>
    <scope>NUCLEOTIDE SEQUENCE</scope>
    <source>
        <strain evidence="13">C0061C2</strain>
    </source>
</reference>
<dbReference type="GO" id="GO:0005886">
    <property type="term" value="C:plasma membrane"/>
    <property type="evidence" value="ECO:0007669"/>
    <property type="project" value="UniProtKB-SubCell"/>
</dbReference>
<feature type="binding site" evidence="11">
    <location>
        <position position="310"/>
    </location>
    <ligand>
        <name>Mg(2+)</name>
        <dbReference type="ChEBI" id="CHEBI:18420"/>
    </ligand>
</feature>
<evidence type="ECO:0000256" key="11">
    <source>
        <dbReference type="PIRSR" id="PIRSR006268-2"/>
    </source>
</evidence>
<feature type="binding site" evidence="11">
    <location>
        <position position="314"/>
    </location>
    <ligand>
        <name>Mg(2+)</name>
        <dbReference type="ChEBI" id="CHEBI:18420"/>
    </ligand>
</feature>
<evidence type="ECO:0000256" key="10">
    <source>
        <dbReference type="PIRNR" id="PIRNR006268"/>
    </source>
</evidence>
<keyword evidence="6 10" id="KW-0274">FAD</keyword>
<keyword evidence="14" id="KW-1185">Reference proteome</keyword>
<comment type="catalytic activity">
    <reaction evidence="9 10 12">
        <text>L-threonyl-[protein] + FAD = FMN-L-threonyl-[protein] + AMP + H(+)</text>
        <dbReference type="Rhea" id="RHEA:36847"/>
        <dbReference type="Rhea" id="RHEA-COMP:11060"/>
        <dbReference type="Rhea" id="RHEA-COMP:11061"/>
        <dbReference type="ChEBI" id="CHEBI:15378"/>
        <dbReference type="ChEBI" id="CHEBI:30013"/>
        <dbReference type="ChEBI" id="CHEBI:57692"/>
        <dbReference type="ChEBI" id="CHEBI:74257"/>
        <dbReference type="ChEBI" id="CHEBI:456215"/>
        <dbReference type="EC" id="2.7.1.180"/>
    </reaction>
</comment>
<dbReference type="InterPro" id="IPR003374">
    <property type="entry name" value="ApbE-like_sf"/>
</dbReference>
<evidence type="ECO:0000256" key="7">
    <source>
        <dbReference type="ARBA" id="ARBA00022842"/>
    </source>
</evidence>
<evidence type="ECO:0000256" key="1">
    <source>
        <dbReference type="ARBA" id="ARBA00011955"/>
    </source>
</evidence>
<protein>
    <recommendedName>
        <fullName evidence="2 10">FAD:protein FMN transferase</fullName>
        <ecNumber evidence="1 10">2.7.1.180</ecNumber>
    </recommendedName>
    <alternativeName>
        <fullName evidence="8 10">Flavin transferase</fullName>
    </alternativeName>
</protein>
<proteinExistence type="inferred from homology"/>
<dbReference type="EMBL" id="CP096649">
    <property type="protein sequence ID" value="UQK59467.1"/>
    <property type="molecule type" value="Genomic_DNA"/>
</dbReference>
<evidence type="ECO:0000256" key="8">
    <source>
        <dbReference type="ARBA" id="ARBA00031306"/>
    </source>
</evidence>
<keyword evidence="12" id="KW-0997">Cell inner membrane</keyword>
<name>A0A9E7IV94_9FIRM</name>
<dbReference type="SUPFAM" id="SSF143631">
    <property type="entry name" value="ApbE-like"/>
    <property type="match status" value="1"/>
</dbReference>
<keyword evidence="5 10" id="KW-0479">Metal-binding</keyword>
<evidence type="ECO:0000256" key="2">
    <source>
        <dbReference type="ARBA" id="ARBA00016337"/>
    </source>
</evidence>
<accession>A0A9E7IV94</accession>
<evidence type="ECO:0000313" key="14">
    <source>
        <dbReference type="Proteomes" id="UP000831151"/>
    </source>
</evidence>
<dbReference type="AlphaFoldDB" id="A0A9E7IV94"/>
<dbReference type="GO" id="GO:0046872">
    <property type="term" value="F:metal ion binding"/>
    <property type="evidence" value="ECO:0007669"/>
    <property type="project" value="UniProtKB-UniRule"/>
</dbReference>
<sequence length="362" mass="41188">MNKRRISLMIALVLLFSLLASCKPKVRMKFSFDYFDSFDTLVKATGYFFTQEEADKFDKKLAEKLKYYDNLFDCHKEHEGLNNVYTINKMAGKEKVKVDEALINLISQSKTLGLKYDSRVNIAFGAIIELWEKSMTEAYENDELKAATPDIDELKERAKYASLNNIIIDKEESTVYITDERTKINLGSVAKGYAVELICNELKDEGFDSVVISAGGNVKTIGHPNGETKRKWTVGVENPYSASEMKEGDSEIYDILYTMDKSIVTSGDYQRYFYGLDNVKYNHIIDTRTLSSARNFRAVTVITKDSGIADFLSTLLFTMTYEEGAETIKDFPDTEALWINFDNTEFYTDGLKHYSKSLGATN</sequence>
<evidence type="ECO:0000313" key="13">
    <source>
        <dbReference type="EMBL" id="UQK59467.1"/>
    </source>
</evidence>
<dbReference type="RefSeq" id="WP_249242895.1">
    <property type="nucleotide sequence ID" value="NZ_CP096649.1"/>
</dbReference>
<keyword evidence="4 10" id="KW-0808">Transferase</keyword>
<comment type="function">
    <text evidence="12">Flavin transferase that catalyzes the transfer of the FMN moiety of FAD and its covalent binding to the hydroxyl group of a threonine residue in a target flavoprotein.</text>
</comment>
<dbReference type="EC" id="2.7.1.180" evidence="1 10"/>
<dbReference type="PANTHER" id="PTHR30040">
    <property type="entry name" value="THIAMINE BIOSYNTHESIS LIPOPROTEIN APBE"/>
    <property type="match status" value="1"/>
</dbReference>